<proteinExistence type="predicted"/>
<organism evidence="3 4">
    <name type="scientific">Spiroplasma kunkelii CR2-3x</name>
    <dbReference type="NCBI Taxonomy" id="273035"/>
    <lineage>
        <taxon>Bacteria</taxon>
        <taxon>Bacillati</taxon>
        <taxon>Mycoplasmatota</taxon>
        <taxon>Mollicutes</taxon>
        <taxon>Entomoplasmatales</taxon>
        <taxon>Spiroplasmataceae</taxon>
        <taxon>Spiroplasma</taxon>
    </lineage>
</organism>
<dbReference type="STRING" id="273035.SKUN_001573"/>
<sequence>MNILMIGDIYAQAGRTAVNKYLPQIIKKYKLDLIIANGENTTHGKSLSKHHYNELKEMGINIITSGNHIFRNPEVLNYIEEVNNLLKPANMNSFTPGKGTVVININNKKIRVTNLIGRSFMDPVDNPYTIFEEIINNNDSDLHFVDFHAEASAEKLAFAWNYDGIITGFFGTHTHVQTADNRILPKGTAYITDVGMCGSYNSIIGANPEEIILKEKTGLPVRFEPAAENDKLIFSAVWLQVDDKTNQAVKVERILIHPENETDFLG</sequence>
<dbReference type="GO" id="GO:0046872">
    <property type="term" value="F:metal ion binding"/>
    <property type="evidence" value="ECO:0007669"/>
    <property type="project" value="UniProtKB-KW"/>
</dbReference>
<name>A0A0K2JJK4_SPIKU</name>
<reference evidence="3 4" key="1">
    <citation type="journal article" date="2015" name="Genome Announc.">
        <title>Complete Genome Sequence of Spiroplasma kunkelii Strain CR2-3x, Causal Agent of Corn Stunt Disease in Zea mays L.</title>
        <authorList>
            <person name="Davis R.E."/>
            <person name="Shao J."/>
            <person name="Dally E.L."/>
            <person name="Zhao Y."/>
            <person name="Gasparich G.E."/>
            <person name="Gaynor B.J."/>
            <person name="Athey J.C."/>
            <person name="Harrison N.A."/>
            <person name="Donofrio N."/>
        </authorList>
    </citation>
    <scope>NUCLEOTIDE SEQUENCE [LARGE SCALE GENOMIC DNA]</scope>
    <source>
        <strain evidence="3 4">CR2-3x</strain>
    </source>
</reference>
<dbReference type="CDD" id="cd07382">
    <property type="entry name" value="MPP_DR1281"/>
    <property type="match status" value="1"/>
</dbReference>
<accession>A0A0K2JJK4</accession>
<evidence type="ECO:0000256" key="2">
    <source>
        <dbReference type="PIRSR" id="PIRSR004789-51"/>
    </source>
</evidence>
<feature type="binding site" evidence="2">
    <location>
        <position position="175"/>
    </location>
    <ligand>
        <name>Fe cation</name>
        <dbReference type="ChEBI" id="CHEBI:24875"/>
        <label>1</label>
    </ligand>
</feature>
<dbReference type="OrthoDB" id="9801109at2"/>
<feature type="binding site" evidence="2">
    <location>
        <position position="39"/>
    </location>
    <ligand>
        <name>Fe cation</name>
        <dbReference type="ChEBI" id="CHEBI:24875"/>
        <label>1</label>
    </ligand>
</feature>
<evidence type="ECO:0000313" key="3">
    <source>
        <dbReference type="EMBL" id="ALA98431.1"/>
    </source>
</evidence>
<feature type="binding site" evidence="2">
    <location>
        <position position="39"/>
    </location>
    <ligand>
        <name>Fe cation</name>
        <dbReference type="ChEBI" id="CHEBI:24875"/>
        <label>2</label>
    </ligand>
</feature>
<feature type="binding site" evidence="2">
    <location>
        <position position="148"/>
    </location>
    <ligand>
        <name>Fe cation</name>
        <dbReference type="ChEBI" id="CHEBI:24875"/>
        <label>2</label>
    </ligand>
</feature>
<feature type="binding site" evidence="2">
    <location>
        <position position="173"/>
    </location>
    <ligand>
        <name>Fe cation</name>
        <dbReference type="ChEBI" id="CHEBI:24875"/>
        <label>2</label>
    </ligand>
</feature>
<dbReference type="PIRSF" id="PIRSF004789">
    <property type="entry name" value="DR1281"/>
    <property type="match status" value="1"/>
</dbReference>
<feature type="binding site" evidence="2">
    <location>
        <position position="40"/>
    </location>
    <ligand>
        <name>Fe cation</name>
        <dbReference type="ChEBI" id="CHEBI:24875"/>
        <label>1</label>
    </ligand>
</feature>
<dbReference type="PANTHER" id="PTHR36303">
    <property type="entry name" value="2',3'-CYCLIC-NUCLEOTIDE 2'-PHOSPHODIESTERASE"/>
    <property type="match status" value="1"/>
</dbReference>
<dbReference type="AlphaFoldDB" id="A0A0K2JJK4"/>
<dbReference type="Gene3D" id="3.60.21.10">
    <property type="match status" value="1"/>
</dbReference>
<feature type="binding site" evidence="2">
    <location>
        <position position="67"/>
    </location>
    <ligand>
        <name>Fe cation</name>
        <dbReference type="ChEBI" id="CHEBI:24875"/>
        <label>2</label>
    </ligand>
</feature>
<dbReference type="SUPFAM" id="SSF56300">
    <property type="entry name" value="Metallo-dependent phosphatases"/>
    <property type="match status" value="1"/>
</dbReference>
<dbReference type="InterPro" id="IPR005235">
    <property type="entry name" value="YmdB-like"/>
</dbReference>
<dbReference type="InterPro" id="IPR029052">
    <property type="entry name" value="Metallo-depent_PP-like"/>
</dbReference>
<dbReference type="KEGG" id="skn:SKUN_001573"/>
<dbReference type="NCBIfam" id="TIGR00282">
    <property type="entry name" value="TIGR00282 family metallophosphoesterase"/>
    <property type="match status" value="1"/>
</dbReference>
<dbReference type="EMBL" id="CP010899">
    <property type="protein sequence ID" value="ALA98431.1"/>
    <property type="molecule type" value="Genomic_DNA"/>
</dbReference>
<dbReference type="Proteomes" id="UP000062963">
    <property type="component" value="Chromosome"/>
</dbReference>
<evidence type="ECO:0000256" key="1">
    <source>
        <dbReference type="PIRSR" id="PIRSR004789-50"/>
    </source>
</evidence>
<dbReference type="Pfam" id="PF13277">
    <property type="entry name" value="YmdB"/>
    <property type="match status" value="1"/>
</dbReference>
<keyword evidence="2" id="KW-0479">Metal-binding</keyword>
<feature type="binding site" evidence="2">
    <location>
        <position position="8"/>
    </location>
    <ligand>
        <name>Fe cation</name>
        <dbReference type="ChEBI" id="CHEBI:24875"/>
        <label>1</label>
    </ligand>
</feature>
<keyword evidence="4" id="KW-1185">Reference proteome</keyword>
<evidence type="ECO:0008006" key="5">
    <source>
        <dbReference type="Google" id="ProtNLM"/>
    </source>
</evidence>
<dbReference type="GO" id="GO:0004113">
    <property type="term" value="F:2',3'-cyclic-nucleotide 3'-phosphodiesterase activity"/>
    <property type="evidence" value="ECO:0007669"/>
    <property type="project" value="TreeGrafter"/>
</dbReference>
<feature type="active site" description="Proton donor" evidence="1">
    <location>
        <position position="68"/>
    </location>
</feature>
<gene>
    <name evidence="3" type="ORF">SKUN_001573</name>
</gene>
<dbReference type="RefSeq" id="WP_053391451.1">
    <property type="nucleotide sequence ID" value="NZ_CP010899.1"/>
</dbReference>
<evidence type="ECO:0000313" key="4">
    <source>
        <dbReference type="Proteomes" id="UP000062963"/>
    </source>
</evidence>
<dbReference type="PATRIC" id="fig|273035.7.peg.1935"/>
<dbReference type="PANTHER" id="PTHR36303:SF1">
    <property type="entry name" value="2',3'-CYCLIC-NUCLEOTIDE 2'-PHOSPHODIESTERASE"/>
    <property type="match status" value="1"/>
</dbReference>
<protein>
    <recommendedName>
        <fullName evidence="5">Metallophosphatase</fullName>
    </recommendedName>
</protein>